<dbReference type="AlphaFoldDB" id="A0A6L6PQT4"/>
<dbReference type="Proteomes" id="UP000475582">
    <property type="component" value="Unassembled WGS sequence"/>
</dbReference>
<dbReference type="OrthoDB" id="6467024at2"/>
<accession>A0A6L6PQT4</accession>
<dbReference type="RefSeq" id="WP_155467674.1">
    <property type="nucleotide sequence ID" value="NZ_WNKY01000057.1"/>
</dbReference>
<organism evidence="1 2">
    <name type="scientific">Duganella radicis</name>
    <dbReference type="NCBI Taxonomy" id="551988"/>
    <lineage>
        <taxon>Bacteria</taxon>
        <taxon>Pseudomonadati</taxon>
        <taxon>Pseudomonadota</taxon>
        <taxon>Betaproteobacteria</taxon>
        <taxon>Burkholderiales</taxon>
        <taxon>Oxalobacteraceae</taxon>
        <taxon>Telluria group</taxon>
        <taxon>Duganella</taxon>
    </lineage>
</organism>
<dbReference type="EMBL" id="WNKY01000057">
    <property type="protein sequence ID" value="MTV41476.1"/>
    <property type="molecule type" value="Genomic_DNA"/>
</dbReference>
<gene>
    <name evidence="1" type="ORF">GM676_28380</name>
</gene>
<name>A0A6L6PQT4_9BURK</name>
<proteinExistence type="predicted"/>
<protein>
    <submittedName>
        <fullName evidence="1">Uncharacterized protein</fullName>
    </submittedName>
</protein>
<sequence length="108" mass="12166">MKFPENEIVVLDIAGERALVGGGESSDTNALLALGFNPEGAYFVRKIVDDEDRRNIIYKLVEMSALFSSGRDWSPAELMDLYREQGAVTTSYRVIAWHTPENYVITTY</sequence>
<reference evidence="1 2" key="1">
    <citation type="submission" date="2019-11" db="EMBL/GenBank/DDBJ databases">
        <title>Type strains purchased from KCTC, JCM and DSMZ.</title>
        <authorList>
            <person name="Lu H."/>
        </authorList>
    </citation>
    <scope>NUCLEOTIDE SEQUENCE [LARGE SCALE GENOMIC DNA]</scope>
    <source>
        <strain evidence="1 2">KCTC 22382</strain>
    </source>
</reference>
<comment type="caution">
    <text evidence="1">The sequence shown here is derived from an EMBL/GenBank/DDBJ whole genome shotgun (WGS) entry which is preliminary data.</text>
</comment>
<keyword evidence="2" id="KW-1185">Reference proteome</keyword>
<evidence type="ECO:0000313" key="1">
    <source>
        <dbReference type="EMBL" id="MTV41476.1"/>
    </source>
</evidence>
<evidence type="ECO:0000313" key="2">
    <source>
        <dbReference type="Proteomes" id="UP000475582"/>
    </source>
</evidence>